<keyword evidence="1" id="KW-0812">Transmembrane</keyword>
<feature type="transmembrane region" description="Helical" evidence="1">
    <location>
        <begin position="12"/>
        <end position="31"/>
    </location>
</feature>
<organism evidence="2 3">
    <name type="scientific">Bdellovibrio bacteriovorus (strain ATCC 15356 / DSM 50701 / NCIMB 9529 / HD100)</name>
    <dbReference type="NCBI Taxonomy" id="264462"/>
    <lineage>
        <taxon>Bacteria</taxon>
        <taxon>Pseudomonadati</taxon>
        <taxon>Bdellovibrionota</taxon>
        <taxon>Bdellovibrionia</taxon>
        <taxon>Bdellovibrionales</taxon>
        <taxon>Pseudobdellovibrionaceae</taxon>
        <taxon>Bdellovibrio</taxon>
    </lineage>
</organism>
<protein>
    <recommendedName>
        <fullName evidence="4">Integral membrane protein</fullName>
    </recommendedName>
</protein>
<sequence>MNQKILNSHNIFLVDAIGALLSLVLTAGILPLLSNWTGLQPNVLYFLAVFPLLYCVFSFVCYKLTSRRTWMLLAIIFANVLYALVSGTVMLTVQGITTWGYSFLLAEILVLLGVVLIEWSVYRRSFGKTAI</sequence>
<dbReference type="HOGENOM" id="CLU_1923472_0_0_7"/>
<evidence type="ECO:0000256" key="1">
    <source>
        <dbReference type="SAM" id="Phobius"/>
    </source>
</evidence>
<accession>Q6MM52</accession>
<keyword evidence="1" id="KW-1133">Transmembrane helix</keyword>
<keyword evidence="3" id="KW-1185">Reference proteome</keyword>
<dbReference type="KEGG" id="bba:Bd1792"/>
<gene>
    <name evidence="2" type="ordered locus">Bd1792</name>
</gene>
<feature type="transmembrane region" description="Helical" evidence="1">
    <location>
        <begin position="99"/>
        <end position="122"/>
    </location>
</feature>
<dbReference type="EMBL" id="BX842650">
    <property type="protein sequence ID" value="CAE79653.1"/>
    <property type="molecule type" value="Genomic_DNA"/>
</dbReference>
<evidence type="ECO:0000313" key="3">
    <source>
        <dbReference type="Proteomes" id="UP000008080"/>
    </source>
</evidence>
<name>Q6MM52_BDEBA</name>
<proteinExistence type="predicted"/>
<keyword evidence="1" id="KW-0472">Membrane</keyword>
<dbReference type="AlphaFoldDB" id="Q6MM52"/>
<dbReference type="eggNOG" id="ENOG5032W6R">
    <property type="taxonomic scope" value="Bacteria"/>
</dbReference>
<evidence type="ECO:0008006" key="4">
    <source>
        <dbReference type="Google" id="ProtNLM"/>
    </source>
</evidence>
<reference evidence="2 3" key="1">
    <citation type="journal article" date="2004" name="Science">
        <title>A predator unmasked: life cycle of Bdellovibrio bacteriovorus from a genomic perspective.</title>
        <authorList>
            <person name="Rendulic S."/>
            <person name="Jagtap P."/>
            <person name="Rosinus A."/>
            <person name="Eppinger M."/>
            <person name="Baar C."/>
            <person name="Lanz C."/>
            <person name="Keller H."/>
            <person name="Lambert C."/>
            <person name="Evans K.J."/>
            <person name="Goesmann A."/>
            <person name="Meyer F."/>
            <person name="Sockett R.E."/>
            <person name="Schuster S.C."/>
        </authorList>
    </citation>
    <scope>NUCLEOTIDE SEQUENCE [LARGE SCALE GENOMIC DNA]</scope>
    <source>
        <strain evidence="3">ATCC 15356 / DSM 50701 / NCIMB 9529 / HD100</strain>
    </source>
</reference>
<evidence type="ECO:0000313" key="2">
    <source>
        <dbReference type="EMBL" id="CAE79653.1"/>
    </source>
</evidence>
<feature type="transmembrane region" description="Helical" evidence="1">
    <location>
        <begin position="69"/>
        <end position="93"/>
    </location>
</feature>
<feature type="transmembrane region" description="Helical" evidence="1">
    <location>
        <begin position="43"/>
        <end position="62"/>
    </location>
</feature>
<dbReference type="Proteomes" id="UP000008080">
    <property type="component" value="Chromosome"/>
</dbReference>